<name>A0ABS0CXJ9_9NOCA</name>
<organism evidence="2 3">
    <name type="scientific">Nocardia amamiensis</name>
    <dbReference type="NCBI Taxonomy" id="404578"/>
    <lineage>
        <taxon>Bacteria</taxon>
        <taxon>Bacillati</taxon>
        <taxon>Actinomycetota</taxon>
        <taxon>Actinomycetes</taxon>
        <taxon>Mycobacteriales</taxon>
        <taxon>Nocardiaceae</taxon>
        <taxon>Nocardia</taxon>
    </lineage>
</organism>
<dbReference type="RefSeq" id="WP_195131749.1">
    <property type="nucleotide sequence ID" value="NZ_JADLQX010000018.1"/>
</dbReference>
<feature type="region of interest" description="Disordered" evidence="1">
    <location>
        <begin position="98"/>
        <end position="129"/>
    </location>
</feature>
<proteinExistence type="predicted"/>
<comment type="caution">
    <text evidence="2">The sequence shown here is derived from an EMBL/GenBank/DDBJ whole genome shotgun (WGS) entry which is preliminary data.</text>
</comment>
<dbReference type="EMBL" id="JADLQX010000018">
    <property type="protein sequence ID" value="MBF6300512.1"/>
    <property type="molecule type" value="Genomic_DNA"/>
</dbReference>
<protein>
    <submittedName>
        <fullName evidence="2">Uncharacterized protein</fullName>
    </submittedName>
</protein>
<evidence type="ECO:0000313" key="3">
    <source>
        <dbReference type="Proteomes" id="UP000702209"/>
    </source>
</evidence>
<keyword evidence="3" id="KW-1185">Reference proteome</keyword>
<accession>A0ABS0CXJ9</accession>
<sequence length="129" mass="14592">MTIHTTEWTMTSDLTPEAAFRDTDTTEGWRLSWLPGRLLTRAQAEAGMRLDELLSDPAMVHDRITQARVDVYADQLGILRDHAVILLAKRMAARLEKELRPKADPTPPGHSPRTGRSLTQTIEPPFVHR</sequence>
<evidence type="ECO:0000256" key="1">
    <source>
        <dbReference type="SAM" id="MobiDB-lite"/>
    </source>
</evidence>
<evidence type="ECO:0000313" key="2">
    <source>
        <dbReference type="EMBL" id="MBF6300512.1"/>
    </source>
</evidence>
<dbReference type="Proteomes" id="UP000702209">
    <property type="component" value="Unassembled WGS sequence"/>
</dbReference>
<gene>
    <name evidence="2" type="ORF">IU459_23620</name>
</gene>
<reference evidence="2 3" key="1">
    <citation type="submission" date="2020-10" db="EMBL/GenBank/DDBJ databases">
        <title>Identification of Nocardia species via Next-generation sequencing and recognition of intraspecies genetic diversity.</title>
        <authorList>
            <person name="Li P."/>
            <person name="Li P."/>
            <person name="Lu B."/>
        </authorList>
    </citation>
    <scope>NUCLEOTIDE SEQUENCE [LARGE SCALE GENOMIC DNA]</scope>
    <source>
        <strain evidence="2 3">BJ06-0157</strain>
    </source>
</reference>